<dbReference type="PANTHER" id="PTHR12411">
    <property type="entry name" value="CYSTEINE PROTEASE FAMILY C1-RELATED"/>
    <property type="match status" value="1"/>
</dbReference>
<sequence length="589" mass="64155">MDQKVAMISAMLASMMFFASAAEDLELMEMRDAVVAVGGDWAAIEGLLSTLPQEDRDLVIDTYPERIAELEEIRRSIEESGANWTAGLNPVFLLPPERRRGVGTFQIPAEAEGVSREIVTIGQSEGGPKALVLPSSWDWRSASGHDWTTPIKDQGQCGSCWAFGALGAIESRVKLASDNPGLVPDFSEQYLLSCSPGDCGGWYIDLTADWILCQGTVDEACFPYSSVDTIPCSDSCFDRDSRKYKSEGWGWVCGDWNIVDVNQIKQEILSGGPVPTFMDVYTDFDAYTGGVYRHTYGSYRGGHCVDIVGWGNDGVDDYWICKNSWGTDWGESGWFKIKMGEVSIGTQVAAYQPKVRGKVLFYEGHVPMSDFQLSNGYSEWGNILASNGYLVHSTTMTPLTSSLLDCYDMIVISNPTNTFTSSEINAIKEFVGRGRVIGSGDGSWLSNDAIYLQDNERMAVEYVDWLVTGEGGGLFVMGERQIANTAANQIAKIFGLKFNSDIIYDPKRYDTSTNRPILGPEDDVEVLASCSLSISKDASVLARATSSGYASAALARDGSGADDDLAAAVESYLAPEEMPPVKEASGMEI</sequence>
<dbReference type="PROSITE" id="PS00139">
    <property type="entry name" value="THIOL_PROTEASE_CYS"/>
    <property type="match status" value="1"/>
</dbReference>
<dbReference type="SMART" id="SM00645">
    <property type="entry name" value="Pept_C1"/>
    <property type="match status" value="1"/>
</dbReference>
<dbReference type="Gene3D" id="3.90.70.10">
    <property type="entry name" value="Cysteine proteinases"/>
    <property type="match status" value="1"/>
</dbReference>
<dbReference type="GO" id="GO:0008234">
    <property type="term" value="F:cysteine-type peptidase activity"/>
    <property type="evidence" value="ECO:0007669"/>
    <property type="project" value="InterPro"/>
</dbReference>
<accession>A0A124G2T7</accession>
<dbReference type="PROSITE" id="PS00639">
    <property type="entry name" value="THIOL_PROTEASE_HIS"/>
    <property type="match status" value="1"/>
</dbReference>
<comment type="similarity">
    <text evidence="1">Belongs to the peptidase C1 family.</text>
</comment>
<dbReference type="Proteomes" id="UP000053961">
    <property type="component" value="Unassembled WGS sequence"/>
</dbReference>
<dbReference type="InterPro" id="IPR000668">
    <property type="entry name" value="Peptidase_C1A_C"/>
</dbReference>
<reference evidence="5" key="1">
    <citation type="journal article" date="2015" name="MBio">
        <title>Genome-Resolved Metagenomic Analysis Reveals Roles for Candidate Phyla and Other Microbial Community Members in Biogeochemical Transformations in Oil Reservoirs.</title>
        <authorList>
            <person name="Hu P."/>
            <person name="Tom L."/>
            <person name="Singh A."/>
            <person name="Thomas B.C."/>
            <person name="Baker B.J."/>
            <person name="Piceno Y.M."/>
            <person name="Andersen G.L."/>
            <person name="Banfield J.F."/>
        </authorList>
    </citation>
    <scope>NUCLEOTIDE SEQUENCE [LARGE SCALE GENOMIC DNA]</scope>
</reference>
<dbReference type="AlphaFoldDB" id="A0A124G2T7"/>
<dbReference type="EMBL" id="LGHB01000042">
    <property type="protein sequence ID" value="KUK94827.1"/>
    <property type="molecule type" value="Genomic_DNA"/>
</dbReference>
<dbReference type="InterPro" id="IPR000169">
    <property type="entry name" value="Pept_cys_AS"/>
</dbReference>
<dbReference type="InterPro" id="IPR025661">
    <property type="entry name" value="Pept_asp_AS"/>
</dbReference>
<evidence type="ECO:0000313" key="4">
    <source>
        <dbReference type="EMBL" id="KUK94827.1"/>
    </source>
</evidence>
<evidence type="ECO:0000256" key="1">
    <source>
        <dbReference type="ARBA" id="ARBA00008455"/>
    </source>
</evidence>
<evidence type="ECO:0000313" key="5">
    <source>
        <dbReference type="Proteomes" id="UP000053961"/>
    </source>
</evidence>
<protein>
    <submittedName>
        <fullName evidence="4">Peptidase C1A, papain, putative</fullName>
    </submittedName>
</protein>
<dbReference type="PRINTS" id="PR00705">
    <property type="entry name" value="PAPAIN"/>
</dbReference>
<keyword evidence="2" id="KW-1015">Disulfide bond</keyword>
<dbReference type="InterPro" id="IPR038765">
    <property type="entry name" value="Papain-like_cys_pep_sf"/>
</dbReference>
<dbReference type="SUPFAM" id="SSF54001">
    <property type="entry name" value="Cysteine proteinases"/>
    <property type="match status" value="1"/>
</dbReference>
<dbReference type="InterPro" id="IPR013128">
    <property type="entry name" value="Peptidase_C1A"/>
</dbReference>
<name>A0A124G2T7_9EURY</name>
<evidence type="ECO:0000256" key="2">
    <source>
        <dbReference type="ARBA" id="ARBA00023157"/>
    </source>
</evidence>
<evidence type="ECO:0000259" key="3">
    <source>
        <dbReference type="SMART" id="SM00645"/>
    </source>
</evidence>
<dbReference type="Pfam" id="PF00112">
    <property type="entry name" value="Peptidase_C1"/>
    <property type="match status" value="1"/>
</dbReference>
<dbReference type="InterPro" id="IPR025660">
    <property type="entry name" value="Pept_his_AS"/>
</dbReference>
<organism evidence="4 5">
    <name type="scientific">Methanothrix harundinacea</name>
    <dbReference type="NCBI Taxonomy" id="301375"/>
    <lineage>
        <taxon>Archaea</taxon>
        <taxon>Methanobacteriati</taxon>
        <taxon>Methanobacteriota</taxon>
        <taxon>Stenosarchaea group</taxon>
        <taxon>Methanomicrobia</taxon>
        <taxon>Methanotrichales</taxon>
        <taxon>Methanotrichaceae</taxon>
        <taxon>Methanothrix</taxon>
    </lineage>
</organism>
<dbReference type="PATRIC" id="fig|301375.6.peg.1985"/>
<comment type="caution">
    <text evidence="4">The sequence shown here is derived from an EMBL/GenBank/DDBJ whole genome shotgun (WGS) entry which is preliminary data.</text>
</comment>
<dbReference type="GO" id="GO:0006508">
    <property type="term" value="P:proteolysis"/>
    <property type="evidence" value="ECO:0007669"/>
    <property type="project" value="InterPro"/>
</dbReference>
<proteinExistence type="inferred from homology"/>
<dbReference type="PROSITE" id="PS00640">
    <property type="entry name" value="THIOL_PROTEASE_ASN"/>
    <property type="match status" value="1"/>
</dbReference>
<gene>
    <name evidence="4" type="ORF">XE07_2012</name>
</gene>
<feature type="domain" description="Peptidase C1A papain C-terminal" evidence="3">
    <location>
        <begin position="133"/>
        <end position="352"/>
    </location>
</feature>